<protein>
    <submittedName>
        <fullName evidence="2">Uncharacterized protein</fullName>
    </submittedName>
</protein>
<reference evidence="2" key="1">
    <citation type="submission" date="2020-11" db="EMBL/GenBank/DDBJ databases">
        <authorList>
            <person name="Tran Van P."/>
        </authorList>
    </citation>
    <scope>NUCLEOTIDE SEQUENCE</scope>
</reference>
<accession>A0A7R9ETU6</accession>
<organism evidence="2">
    <name type="scientific">Timema bartmani</name>
    <dbReference type="NCBI Taxonomy" id="61472"/>
    <lineage>
        <taxon>Eukaryota</taxon>
        <taxon>Metazoa</taxon>
        <taxon>Ecdysozoa</taxon>
        <taxon>Arthropoda</taxon>
        <taxon>Hexapoda</taxon>
        <taxon>Insecta</taxon>
        <taxon>Pterygota</taxon>
        <taxon>Neoptera</taxon>
        <taxon>Polyneoptera</taxon>
        <taxon>Phasmatodea</taxon>
        <taxon>Timematodea</taxon>
        <taxon>Timematoidea</taxon>
        <taxon>Timematidae</taxon>
        <taxon>Timema</taxon>
    </lineage>
</organism>
<dbReference type="AlphaFoldDB" id="A0A7R9ETU6"/>
<evidence type="ECO:0000313" key="2">
    <source>
        <dbReference type="EMBL" id="CAD7440951.1"/>
    </source>
</evidence>
<gene>
    <name evidence="2" type="ORF">TBIB3V08_LOCUS3430</name>
</gene>
<proteinExistence type="predicted"/>
<dbReference type="EMBL" id="OD565134">
    <property type="protein sequence ID" value="CAD7440951.1"/>
    <property type="molecule type" value="Genomic_DNA"/>
</dbReference>
<name>A0A7R9ETU6_9NEOP</name>
<evidence type="ECO:0000256" key="1">
    <source>
        <dbReference type="SAM" id="MobiDB-lite"/>
    </source>
</evidence>
<feature type="region of interest" description="Disordered" evidence="1">
    <location>
        <begin position="149"/>
        <end position="171"/>
    </location>
</feature>
<sequence length="193" mass="21719">MTGLDAGNLIWSQSRPELFKTTEDGEIEVRILVGGAGFNYHGCLSRFANSFTDVLSGHSEKYFTCTLKHVSHYGETHAHTLVMLTLMGCTEIFTLRRPLALHSGYNPKYRAQNILDKDRGGCYECATASYYPYPHLRGGERGKPFKMNYSQNIQPGIQPQPPRQQQTSLDESDIRVSITSRPPFHPRATITHA</sequence>